<dbReference type="InterPro" id="IPR011006">
    <property type="entry name" value="CheY-like_superfamily"/>
</dbReference>
<dbReference type="Pfam" id="PF00072">
    <property type="entry name" value="Response_reg"/>
    <property type="match status" value="1"/>
</dbReference>
<keyword evidence="4" id="KW-0805">Transcription regulation</keyword>
<keyword evidence="9" id="KW-0175">Coiled coil</keyword>
<dbReference type="SUPFAM" id="SSF52172">
    <property type="entry name" value="CheY-like"/>
    <property type="match status" value="1"/>
</dbReference>
<sequence length="381" mass="45461">MKVILVDDEILALDFLEFQINKIHRVEVIAKYNNLEVIKKSALIKEADVIFLDIEMPEMNGIELAEKILEINTNISIVFVTAYNTYAVEAFELNALDYVLKPVELDRLRKTLERMEEKIQNQKQQPKEENIQLRINVSRELSFEFSNGKLEFIQWRTTKTQELFLYLLHHGEKTVRKSELVELLWSDFNQDRAYSQLYTAIYHLRKSLKKYSDHFIIKNVGEGYNLSTKNVLIDLLEWESKITLAPPVTIETIDDYENNMQLYQGAYLQEYDYLWTETERYRLEQLFLKVAYKIANYYDEKNQLEKAETWYVKICQVRPEDENARFSLMKLYDTLGLSILVDRQYIELDKALSELNLQINTEIKTWFRHWKNHRNSHPSPL</sequence>
<dbReference type="GO" id="GO:0003677">
    <property type="term" value="F:DNA binding"/>
    <property type="evidence" value="ECO:0007669"/>
    <property type="project" value="UniProtKB-UniRule"/>
</dbReference>
<evidence type="ECO:0000313" key="12">
    <source>
        <dbReference type="EMBL" id="RKQ12751.1"/>
    </source>
</evidence>
<dbReference type="InterPro" id="IPR016032">
    <property type="entry name" value="Sig_transdc_resp-reg_C-effctor"/>
</dbReference>
<dbReference type="PANTHER" id="PTHR35807:SF2">
    <property type="entry name" value="TRANSCRIPTIONAL ACTIVATOR DOMAIN"/>
    <property type="match status" value="1"/>
</dbReference>
<dbReference type="EMBL" id="RBZO01000040">
    <property type="protein sequence ID" value="RKQ12751.1"/>
    <property type="molecule type" value="Genomic_DNA"/>
</dbReference>
<dbReference type="InterPro" id="IPR051677">
    <property type="entry name" value="AfsR-DnrI-RedD_regulator"/>
</dbReference>
<comment type="similarity">
    <text evidence="2">Belongs to the AfsR/DnrI/RedD regulatory family.</text>
</comment>
<dbReference type="Gene3D" id="3.40.50.2300">
    <property type="match status" value="1"/>
</dbReference>
<dbReference type="Pfam" id="PF00486">
    <property type="entry name" value="Trans_reg_C"/>
    <property type="match status" value="1"/>
</dbReference>
<dbReference type="SUPFAM" id="SSF48452">
    <property type="entry name" value="TPR-like"/>
    <property type="match status" value="1"/>
</dbReference>
<dbReference type="InterPro" id="IPR011990">
    <property type="entry name" value="TPR-like_helical_dom_sf"/>
</dbReference>
<dbReference type="RefSeq" id="WP_121134254.1">
    <property type="nucleotide sequence ID" value="NZ_JBHUFK010000028.1"/>
</dbReference>
<evidence type="ECO:0000256" key="3">
    <source>
        <dbReference type="ARBA" id="ARBA00023012"/>
    </source>
</evidence>
<evidence type="ECO:0000256" key="7">
    <source>
        <dbReference type="PROSITE-ProRule" id="PRU00169"/>
    </source>
</evidence>
<dbReference type="Proteomes" id="UP000281813">
    <property type="component" value="Unassembled WGS sequence"/>
</dbReference>
<evidence type="ECO:0000256" key="9">
    <source>
        <dbReference type="SAM" id="Coils"/>
    </source>
</evidence>
<evidence type="ECO:0000256" key="8">
    <source>
        <dbReference type="PROSITE-ProRule" id="PRU01091"/>
    </source>
</evidence>
<evidence type="ECO:0000313" key="13">
    <source>
        <dbReference type="Proteomes" id="UP000281813"/>
    </source>
</evidence>
<accession>A0A494YS83</accession>
<gene>
    <name evidence="12" type="ORF">D8M05_17815</name>
</gene>
<reference evidence="12 13" key="1">
    <citation type="journal article" date="2015" name="Antonie Van Leeuwenhoek">
        <title>Oceanobacillus bengalensis sp. nov., a bacterium isolated from seawater of the Bay of Bengal.</title>
        <authorList>
            <person name="Yongchang O."/>
            <person name="Xiang W."/>
            <person name="Wang G."/>
        </authorList>
    </citation>
    <scope>NUCLEOTIDE SEQUENCE [LARGE SCALE GENOMIC DNA]</scope>
    <source>
        <strain evidence="12 13">MCCC 1K00260</strain>
    </source>
</reference>
<protein>
    <submittedName>
        <fullName evidence="12">Response regulator</fullName>
    </submittedName>
</protein>
<dbReference type="GO" id="GO:0000160">
    <property type="term" value="P:phosphorelay signal transduction system"/>
    <property type="evidence" value="ECO:0007669"/>
    <property type="project" value="UniProtKB-KW"/>
</dbReference>
<evidence type="ECO:0000259" key="11">
    <source>
        <dbReference type="PROSITE" id="PS51755"/>
    </source>
</evidence>
<organism evidence="12 13">
    <name type="scientific">Oceanobacillus bengalensis</name>
    <dbReference type="NCBI Taxonomy" id="1435466"/>
    <lineage>
        <taxon>Bacteria</taxon>
        <taxon>Bacillati</taxon>
        <taxon>Bacillota</taxon>
        <taxon>Bacilli</taxon>
        <taxon>Bacillales</taxon>
        <taxon>Bacillaceae</taxon>
        <taxon>Oceanobacillus</taxon>
    </lineage>
</organism>
<dbReference type="InterPro" id="IPR036388">
    <property type="entry name" value="WH-like_DNA-bd_sf"/>
</dbReference>
<keyword evidence="6" id="KW-0804">Transcription</keyword>
<keyword evidence="13" id="KW-1185">Reference proteome</keyword>
<evidence type="ECO:0000256" key="6">
    <source>
        <dbReference type="ARBA" id="ARBA00023163"/>
    </source>
</evidence>
<dbReference type="Gene3D" id="1.10.10.10">
    <property type="entry name" value="Winged helix-like DNA-binding domain superfamily/Winged helix DNA-binding domain"/>
    <property type="match status" value="1"/>
</dbReference>
<dbReference type="InterPro" id="IPR005158">
    <property type="entry name" value="BTAD"/>
</dbReference>
<feature type="modified residue" description="4-aspartylphosphate" evidence="7">
    <location>
        <position position="53"/>
    </location>
</feature>
<evidence type="ECO:0000256" key="2">
    <source>
        <dbReference type="ARBA" id="ARBA00005820"/>
    </source>
</evidence>
<dbReference type="OrthoDB" id="3190595at2"/>
<dbReference type="AlphaFoldDB" id="A0A494YS83"/>
<comment type="caution">
    <text evidence="12">The sequence shown here is derived from an EMBL/GenBank/DDBJ whole genome shotgun (WGS) entry which is preliminary data.</text>
</comment>
<dbReference type="InterPro" id="IPR001867">
    <property type="entry name" value="OmpR/PhoB-type_DNA-bd"/>
</dbReference>
<keyword evidence="3" id="KW-0902">Two-component regulatory system</keyword>
<evidence type="ECO:0000259" key="10">
    <source>
        <dbReference type="PROSITE" id="PS50110"/>
    </source>
</evidence>
<proteinExistence type="inferred from homology"/>
<dbReference type="SMART" id="SM01043">
    <property type="entry name" value="BTAD"/>
    <property type="match status" value="1"/>
</dbReference>
<dbReference type="PANTHER" id="PTHR35807">
    <property type="entry name" value="TRANSCRIPTIONAL REGULATOR REDD-RELATED"/>
    <property type="match status" value="1"/>
</dbReference>
<keyword evidence="5 8" id="KW-0238">DNA-binding</keyword>
<keyword evidence="7" id="KW-0597">Phosphoprotein</keyword>
<dbReference type="PROSITE" id="PS50110">
    <property type="entry name" value="RESPONSE_REGULATORY"/>
    <property type="match status" value="1"/>
</dbReference>
<dbReference type="SMART" id="SM00448">
    <property type="entry name" value="REC"/>
    <property type="match status" value="1"/>
</dbReference>
<dbReference type="Gene3D" id="1.25.40.10">
    <property type="entry name" value="Tetratricopeptide repeat domain"/>
    <property type="match status" value="1"/>
</dbReference>
<comment type="subcellular location">
    <subcellularLocation>
        <location evidence="1">Cytoplasm</location>
    </subcellularLocation>
</comment>
<dbReference type="GO" id="GO:0005737">
    <property type="term" value="C:cytoplasm"/>
    <property type="evidence" value="ECO:0007669"/>
    <property type="project" value="UniProtKB-SubCell"/>
</dbReference>
<name>A0A494YS83_9BACI</name>
<feature type="domain" description="OmpR/PhoB-type" evidence="11">
    <location>
        <begin position="125"/>
        <end position="228"/>
    </location>
</feature>
<evidence type="ECO:0000256" key="5">
    <source>
        <dbReference type="ARBA" id="ARBA00023125"/>
    </source>
</evidence>
<feature type="coiled-coil region" evidence="9">
    <location>
        <begin position="105"/>
        <end position="132"/>
    </location>
</feature>
<evidence type="ECO:0000256" key="4">
    <source>
        <dbReference type="ARBA" id="ARBA00023015"/>
    </source>
</evidence>
<feature type="DNA-binding region" description="OmpR/PhoB-type" evidence="8">
    <location>
        <begin position="125"/>
        <end position="228"/>
    </location>
</feature>
<dbReference type="GO" id="GO:0006355">
    <property type="term" value="P:regulation of DNA-templated transcription"/>
    <property type="evidence" value="ECO:0007669"/>
    <property type="project" value="InterPro"/>
</dbReference>
<dbReference type="SUPFAM" id="SSF46894">
    <property type="entry name" value="C-terminal effector domain of the bipartite response regulators"/>
    <property type="match status" value="1"/>
</dbReference>
<dbReference type="InterPro" id="IPR001789">
    <property type="entry name" value="Sig_transdc_resp-reg_receiver"/>
</dbReference>
<feature type="domain" description="Response regulatory" evidence="10">
    <location>
        <begin position="2"/>
        <end position="116"/>
    </location>
</feature>
<evidence type="ECO:0000256" key="1">
    <source>
        <dbReference type="ARBA" id="ARBA00004496"/>
    </source>
</evidence>
<dbReference type="PROSITE" id="PS51755">
    <property type="entry name" value="OMPR_PHOB"/>
    <property type="match status" value="1"/>
</dbReference>